<reference evidence="1 2" key="1">
    <citation type="submission" date="2017-09" db="EMBL/GenBank/DDBJ databases">
        <authorList>
            <person name="Ehlers B."/>
            <person name="Leendertz F.H."/>
        </authorList>
    </citation>
    <scope>NUCLEOTIDE SEQUENCE [LARGE SCALE GENOMIC DNA]</scope>
    <source>
        <strain evidence="1 2">Nm42</strain>
    </source>
</reference>
<organism evidence="1 2">
    <name type="scientific">Nitrosomonas ureae</name>
    <dbReference type="NCBI Taxonomy" id="44577"/>
    <lineage>
        <taxon>Bacteria</taxon>
        <taxon>Pseudomonadati</taxon>
        <taxon>Pseudomonadota</taxon>
        <taxon>Betaproteobacteria</taxon>
        <taxon>Nitrosomonadales</taxon>
        <taxon>Nitrosomonadaceae</taxon>
        <taxon>Nitrosomonas</taxon>
    </lineage>
</organism>
<protein>
    <submittedName>
        <fullName evidence="1">Uncharacterized protein</fullName>
    </submittedName>
</protein>
<dbReference type="EMBL" id="OCMU01000001">
    <property type="protein sequence ID" value="SOD19187.1"/>
    <property type="molecule type" value="Genomic_DNA"/>
</dbReference>
<accession>A0A286ABG7</accession>
<evidence type="ECO:0000313" key="1">
    <source>
        <dbReference type="EMBL" id="SOD19187.1"/>
    </source>
</evidence>
<sequence length="30" mass="3305">MMSIENRVSMKEPIHIKDSCTTLPGSAITN</sequence>
<name>A0A286ABG7_9PROT</name>
<dbReference type="Proteomes" id="UP000219335">
    <property type="component" value="Unassembled WGS sequence"/>
</dbReference>
<evidence type="ECO:0000313" key="2">
    <source>
        <dbReference type="Proteomes" id="UP000219335"/>
    </source>
</evidence>
<proteinExistence type="predicted"/>
<dbReference type="AlphaFoldDB" id="A0A286ABG7"/>
<gene>
    <name evidence="1" type="ORF">SAMN06297164_2160</name>
</gene>